<dbReference type="RefSeq" id="WP_221276570.1">
    <property type="nucleotide sequence ID" value="NZ_AP024685.1"/>
</dbReference>
<evidence type="ECO:0000313" key="1">
    <source>
        <dbReference type="EMBL" id="BCX29527.1"/>
    </source>
</evidence>
<dbReference type="EMBL" id="AP024685">
    <property type="protein sequence ID" value="BCX29527.1"/>
    <property type="molecule type" value="Genomic_DNA"/>
</dbReference>
<evidence type="ECO:0000313" key="2">
    <source>
        <dbReference type="Proteomes" id="UP000825100"/>
    </source>
</evidence>
<keyword evidence="2" id="KW-1185">Reference proteome</keyword>
<dbReference type="NCBIfam" id="TIGR02126">
    <property type="entry name" value="phgtail_TP901_1"/>
    <property type="match status" value="1"/>
</dbReference>
<organism evidence="1 2">
    <name type="scientific">Latilactobacillus curvatus</name>
    <name type="common">Lactobacillus curvatus</name>
    <dbReference type="NCBI Taxonomy" id="28038"/>
    <lineage>
        <taxon>Bacteria</taxon>
        <taxon>Bacillati</taxon>
        <taxon>Bacillota</taxon>
        <taxon>Bacilli</taxon>
        <taxon>Lactobacillales</taxon>
        <taxon>Lactobacillaceae</taxon>
        <taxon>Latilactobacillus</taxon>
    </lineage>
</organism>
<gene>
    <name evidence="1" type="ORF">LTWDN19_00940</name>
</gene>
<dbReference type="PRINTS" id="PR01997">
    <property type="entry name" value="MTP2FAMILY"/>
</dbReference>
<proteinExistence type="predicted"/>
<dbReference type="InterPro" id="IPR022345">
    <property type="entry name" value="Phage_69_Orf23_MTP"/>
</dbReference>
<name>A0ABN6GFA0_LATCU</name>
<reference evidence="1 2" key="1">
    <citation type="submission" date="2021-05" db="EMBL/GenBank/DDBJ databases">
        <title>Complete Genome Sequence of Latilactobacillus sp. Strain WDN19, a High D-Aspartate-producing Lactic Acid Bacterium Isolated from a Japanese Pickle.</title>
        <authorList>
            <person name="Kajitani K."/>
            <person name="Takahashi S."/>
        </authorList>
    </citation>
    <scope>NUCLEOTIDE SEQUENCE [LARGE SCALE GENOMIC DNA]</scope>
    <source>
        <strain evidence="1 2">WDN19</strain>
    </source>
</reference>
<dbReference type="InterPro" id="IPR011855">
    <property type="entry name" value="Phgtail_TP901_1"/>
</dbReference>
<dbReference type="Pfam" id="PF06199">
    <property type="entry name" value="Phage_tail_2"/>
    <property type="match status" value="1"/>
</dbReference>
<sequence length="173" mass="18961">MAETASATPIYGKDHILVFRLYKDRAAKNATKLAFQTTHSWKFEAKSDSTETKDGSINSPATATATLEIEAVSSLDDVNKFLKQAVLDSEKLEVWDVNLADKQGEGKYSASYGQGYLQSWEVPSEVGKLTKIKTTMNIDQKPQDGLATFTAEQQAEIQYAFADTTPVTGEAPK</sequence>
<accession>A0ABN6GFA0</accession>
<dbReference type="Proteomes" id="UP000825100">
    <property type="component" value="Chromosome"/>
</dbReference>
<protein>
    <submittedName>
        <fullName evidence="1">Structural protein - phage associated</fullName>
    </submittedName>
</protein>